<evidence type="ECO:0000313" key="2">
    <source>
        <dbReference type="Proteomes" id="UP000494108"/>
    </source>
</evidence>
<keyword evidence="2" id="KW-1185">Reference proteome</keyword>
<gene>
    <name evidence="1" type="ORF">LMG3431_02292</name>
</gene>
<reference evidence="1 2" key="1">
    <citation type="submission" date="2020-04" db="EMBL/GenBank/DDBJ databases">
        <authorList>
            <person name="De Canck E."/>
        </authorList>
    </citation>
    <scope>NUCLEOTIDE SEQUENCE [LARGE SCALE GENOMIC DNA]</scope>
    <source>
        <strain evidence="1 2">LMG 3431</strain>
    </source>
</reference>
<dbReference type="InterPro" id="IPR037479">
    <property type="entry name" value="Tauto_MSAD"/>
</dbReference>
<dbReference type="Pfam" id="PF14552">
    <property type="entry name" value="Tautomerase_2"/>
    <property type="match status" value="1"/>
</dbReference>
<protein>
    <recommendedName>
        <fullName evidence="3">Tautomerase family protein</fullName>
    </recommendedName>
</protein>
<dbReference type="PANTHER" id="PTHR38460">
    <property type="entry name" value="TAUTOMERASE YOLI-RELATED"/>
    <property type="match status" value="1"/>
</dbReference>
<evidence type="ECO:0008006" key="3">
    <source>
        <dbReference type="Google" id="ProtNLM"/>
    </source>
</evidence>
<dbReference type="AlphaFoldDB" id="A0A6S6YWB2"/>
<dbReference type="Proteomes" id="UP000494108">
    <property type="component" value="Unassembled WGS sequence"/>
</dbReference>
<dbReference type="PANTHER" id="PTHR38460:SF1">
    <property type="entry name" value="TAUTOMERASE YOLI-RELATED"/>
    <property type="match status" value="1"/>
</dbReference>
<accession>A0A6S6YWB2</accession>
<dbReference type="InterPro" id="IPR014347">
    <property type="entry name" value="Tautomerase/MIF_sf"/>
</dbReference>
<dbReference type="Gene3D" id="3.30.429.10">
    <property type="entry name" value="Macrophage Migration Inhibitory Factor"/>
    <property type="match status" value="1"/>
</dbReference>
<name>A0A6S6YWB2_9BURK</name>
<organism evidence="1 2">
    <name type="scientific">Achromobacter pestifer</name>
    <dbReference type="NCBI Taxonomy" id="1353889"/>
    <lineage>
        <taxon>Bacteria</taxon>
        <taxon>Pseudomonadati</taxon>
        <taxon>Pseudomonadota</taxon>
        <taxon>Betaproteobacteria</taxon>
        <taxon>Burkholderiales</taxon>
        <taxon>Alcaligenaceae</taxon>
        <taxon>Achromobacter</taxon>
    </lineage>
</organism>
<dbReference type="RefSeq" id="WP_175174567.1">
    <property type="nucleotide sequence ID" value="NZ_CADIJX010000002.1"/>
</dbReference>
<sequence>MPLVRIDIRKNDDPLFAKKIGEVIYRSLRTTMNVPDKDNFQILNEHDAAHFIYDPAYFGIARTDGLVYIQITLNEGRTLDQKKQFYKTVVDGLHAELAIRKEDVFISLVEVKKENWSFGNGEAQYAN</sequence>
<dbReference type="EMBL" id="CADIJX010000002">
    <property type="protein sequence ID" value="CAB3643105.1"/>
    <property type="molecule type" value="Genomic_DNA"/>
</dbReference>
<proteinExistence type="predicted"/>
<evidence type="ECO:0000313" key="1">
    <source>
        <dbReference type="EMBL" id="CAB3643105.1"/>
    </source>
</evidence>
<dbReference type="SUPFAM" id="SSF55331">
    <property type="entry name" value="Tautomerase/MIF"/>
    <property type="match status" value="1"/>
</dbReference>